<dbReference type="GO" id="GO:0016758">
    <property type="term" value="F:hexosyltransferase activity"/>
    <property type="evidence" value="ECO:0007669"/>
    <property type="project" value="TreeGrafter"/>
</dbReference>
<reference evidence="3 4" key="1">
    <citation type="submission" date="2015-08" db="EMBL/GenBank/DDBJ databases">
        <title>Complete genome sequence of Sulfurifustis variabilis.</title>
        <authorList>
            <person name="Miura A."/>
            <person name="Kojima H."/>
            <person name="Fukui M."/>
        </authorList>
    </citation>
    <scope>NUCLEOTIDE SEQUENCE [LARGE SCALE GENOMIC DNA]</scope>
    <source>
        <strain evidence="4">skN76</strain>
    </source>
</reference>
<accession>A0A1B4VH12</accession>
<feature type="domain" description="Glycosyltransferase subfamily 4-like N-terminal" evidence="2">
    <location>
        <begin position="21"/>
        <end position="165"/>
    </location>
</feature>
<dbReference type="Pfam" id="PF13439">
    <property type="entry name" value="Glyco_transf_4"/>
    <property type="match status" value="1"/>
</dbReference>
<dbReference type="KEGG" id="sva:SVA_3803"/>
<dbReference type="CDD" id="cd03801">
    <property type="entry name" value="GT4_PimA-like"/>
    <property type="match status" value="1"/>
</dbReference>
<protein>
    <submittedName>
        <fullName evidence="3">Glycosyl transferase</fullName>
    </submittedName>
</protein>
<dbReference type="Gene3D" id="3.40.50.2000">
    <property type="entry name" value="Glycogen Phosphorylase B"/>
    <property type="match status" value="2"/>
</dbReference>
<dbReference type="InterPro" id="IPR001296">
    <property type="entry name" value="Glyco_trans_1"/>
</dbReference>
<dbReference type="InterPro" id="IPR028098">
    <property type="entry name" value="Glyco_trans_4-like_N"/>
</dbReference>
<gene>
    <name evidence="3" type="ORF">SVA_3803</name>
</gene>
<dbReference type="AlphaFoldDB" id="A0A1B4VH12"/>
<sequence>MIPFTVVHVESGRHLYGGPLQVYYLLRGLKTRGVRNILVCPEGSAIAQAAAEVAEVRALPMRGDLDVGFIGRLRAVLRAEHATLVHLHSRRGADVLGGIAGRLAQVRCVLTRRVDNPEPRMLVRLKYDLYDHVVTVSEAVRRVLLSEGVRGTKVQTVHSSIDTERFRPGCRWPDWRQAFNLAPDSPVVGMAAQMIERKGHRYLLEAAPHVLTAIPSTRFLIFGRGPLESRLREEVTRRGLTEQIRFVGFREDLDRLLPCLDLLVHPATLEGLGVILLQAAACQLPIVAAAAGGIPEVVRDGVNGRLVAPGDARALAKAMLELLHDTGRRRRMGAAGRRIVEEEFSIDAMVEGNLRVYRGLAERRRAA</sequence>
<evidence type="ECO:0000313" key="4">
    <source>
        <dbReference type="Proteomes" id="UP000218899"/>
    </source>
</evidence>
<dbReference type="PANTHER" id="PTHR45947:SF3">
    <property type="entry name" value="SULFOQUINOVOSYL TRANSFERASE SQD2"/>
    <property type="match status" value="1"/>
</dbReference>
<dbReference type="Proteomes" id="UP000218899">
    <property type="component" value="Chromosome"/>
</dbReference>
<organism evidence="3 4">
    <name type="scientific">Sulfurifustis variabilis</name>
    <dbReference type="NCBI Taxonomy" id="1675686"/>
    <lineage>
        <taxon>Bacteria</taxon>
        <taxon>Pseudomonadati</taxon>
        <taxon>Pseudomonadota</taxon>
        <taxon>Gammaproteobacteria</taxon>
        <taxon>Acidiferrobacterales</taxon>
        <taxon>Acidiferrobacteraceae</taxon>
        <taxon>Sulfurifustis</taxon>
    </lineage>
</organism>
<evidence type="ECO:0000259" key="2">
    <source>
        <dbReference type="Pfam" id="PF13439"/>
    </source>
</evidence>
<dbReference type="EMBL" id="AP014936">
    <property type="protein sequence ID" value="BAU50337.1"/>
    <property type="molecule type" value="Genomic_DNA"/>
</dbReference>
<dbReference type="Pfam" id="PF00534">
    <property type="entry name" value="Glycos_transf_1"/>
    <property type="match status" value="1"/>
</dbReference>
<dbReference type="OrthoDB" id="9805661at2"/>
<dbReference type="SUPFAM" id="SSF53756">
    <property type="entry name" value="UDP-Glycosyltransferase/glycogen phosphorylase"/>
    <property type="match status" value="1"/>
</dbReference>
<evidence type="ECO:0000313" key="3">
    <source>
        <dbReference type="EMBL" id="BAU50337.1"/>
    </source>
</evidence>
<proteinExistence type="predicted"/>
<dbReference type="RefSeq" id="WP_096462650.1">
    <property type="nucleotide sequence ID" value="NZ_AP014936.1"/>
</dbReference>
<evidence type="ECO:0000259" key="1">
    <source>
        <dbReference type="Pfam" id="PF00534"/>
    </source>
</evidence>
<dbReference type="PANTHER" id="PTHR45947">
    <property type="entry name" value="SULFOQUINOVOSYL TRANSFERASE SQD2"/>
    <property type="match status" value="1"/>
</dbReference>
<feature type="domain" description="Glycosyl transferase family 1" evidence="1">
    <location>
        <begin position="174"/>
        <end position="338"/>
    </location>
</feature>
<dbReference type="InterPro" id="IPR050194">
    <property type="entry name" value="Glycosyltransferase_grp1"/>
</dbReference>
<keyword evidence="4" id="KW-1185">Reference proteome</keyword>
<keyword evidence="3" id="KW-0808">Transferase</keyword>
<name>A0A1B4VH12_9GAMM</name>